<protein>
    <submittedName>
        <fullName evidence="6">Sugar ABC transporter substrate-binding protein</fullName>
    </submittedName>
</protein>
<comment type="subcellular location">
    <subcellularLocation>
        <location evidence="1">Cell envelope</location>
    </subcellularLocation>
</comment>
<comment type="similarity">
    <text evidence="2">Belongs to the bacterial solute-binding protein 1 family.</text>
</comment>
<dbReference type="Gene3D" id="3.40.190.10">
    <property type="entry name" value="Periplasmic binding protein-like II"/>
    <property type="match status" value="1"/>
</dbReference>
<keyword evidence="4 5" id="KW-0732">Signal</keyword>
<evidence type="ECO:0000313" key="7">
    <source>
        <dbReference type="Proteomes" id="UP000613840"/>
    </source>
</evidence>
<evidence type="ECO:0000313" key="6">
    <source>
        <dbReference type="EMBL" id="GGL63322.1"/>
    </source>
</evidence>
<dbReference type="PANTHER" id="PTHR43649">
    <property type="entry name" value="ARABINOSE-BINDING PROTEIN-RELATED"/>
    <property type="match status" value="1"/>
</dbReference>
<evidence type="ECO:0000256" key="2">
    <source>
        <dbReference type="ARBA" id="ARBA00008520"/>
    </source>
</evidence>
<evidence type="ECO:0000256" key="3">
    <source>
        <dbReference type="ARBA" id="ARBA00022448"/>
    </source>
</evidence>
<evidence type="ECO:0000256" key="4">
    <source>
        <dbReference type="ARBA" id="ARBA00022729"/>
    </source>
</evidence>
<name>A0A917S959_9ACTN</name>
<dbReference type="Proteomes" id="UP000613840">
    <property type="component" value="Unassembled WGS sequence"/>
</dbReference>
<comment type="caution">
    <text evidence="6">The sequence shown here is derived from an EMBL/GenBank/DDBJ whole genome shotgun (WGS) entry which is preliminary data.</text>
</comment>
<sequence>MIKPKFPKFAKPGTTRIKAVLATGVTALLATVLSACSGGAGGTASNVISYWLWDSSQEPGYQQCADLFHKANPGLSVKITQYGWNDYWTKLTAGFIAGTAPDVFTNHLTKYPQFVDLNVLQPLDELPATKGISNDEFQPGLGELWTGQDGHRYGSPKDWDTVGLFYNENLLQKAGVDPSELNNLAWNPQNGGTFEKLIAHLTIDTHGVRGDQKGFDKNHIAVYGFGGLGAGDNMAQTTWSAFAYSNGWTYMNKNPWGNSYNYASPKLQETLKWYFGLAQKGYAPTYNSFSSSFGGFNQLAANKAAIVQDGAWMIATYQTIKGVKWGIAPMPVGPTGHRAGPLGSLADSITKTAKNKDAAAKWVQFMSTAQCQNVIAKAGVVFPARPASTQLSLQTRKAAGIDASSFVDMVQNNETFFLPISSYGADITAIMTPGLQAIYTGQKPVSYLETLNEQVNRLFKLN</sequence>
<gene>
    <name evidence="6" type="ORF">GCM10011575_22280</name>
</gene>
<reference evidence="6" key="1">
    <citation type="journal article" date="2014" name="Int. J. Syst. Evol. Microbiol.">
        <title>Complete genome sequence of Corynebacterium casei LMG S-19264T (=DSM 44701T), isolated from a smear-ripened cheese.</title>
        <authorList>
            <consortium name="US DOE Joint Genome Institute (JGI-PGF)"/>
            <person name="Walter F."/>
            <person name="Albersmeier A."/>
            <person name="Kalinowski J."/>
            <person name="Ruckert C."/>
        </authorList>
    </citation>
    <scope>NUCLEOTIDE SEQUENCE</scope>
    <source>
        <strain evidence="6">CGMCC 4.7306</strain>
    </source>
</reference>
<accession>A0A917S959</accession>
<dbReference type="SUPFAM" id="SSF53850">
    <property type="entry name" value="Periplasmic binding protein-like II"/>
    <property type="match status" value="1"/>
</dbReference>
<feature type="chain" id="PRO_5037517581" evidence="5">
    <location>
        <begin position="36"/>
        <end position="462"/>
    </location>
</feature>
<proteinExistence type="inferred from homology"/>
<dbReference type="AlphaFoldDB" id="A0A917S959"/>
<dbReference type="GO" id="GO:0030313">
    <property type="term" value="C:cell envelope"/>
    <property type="evidence" value="ECO:0007669"/>
    <property type="project" value="UniProtKB-SubCell"/>
</dbReference>
<dbReference type="Pfam" id="PF13416">
    <property type="entry name" value="SBP_bac_8"/>
    <property type="match status" value="1"/>
</dbReference>
<keyword evidence="3" id="KW-0813">Transport</keyword>
<feature type="signal peptide" evidence="5">
    <location>
        <begin position="1"/>
        <end position="35"/>
    </location>
</feature>
<dbReference type="InterPro" id="IPR050490">
    <property type="entry name" value="Bact_solute-bd_prot1"/>
</dbReference>
<keyword evidence="7" id="KW-1185">Reference proteome</keyword>
<reference evidence="6" key="2">
    <citation type="submission" date="2020-09" db="EMBL/GenBank/DDBJ databases">
        <authorList>
            <person name="Sun Q."/>
            <person name="Zhou Y."/>
        </authorList>
    </citation>
    <scope>NUCLEOTIDE SEQUENCE</scope>
    <source>
        <strain evidence="6">CGMCC 4.7306</strain>
    </source>
</reference>
<dbReference type="CDD" id="cd13585">
    <property type="entry name" value="PBP2_TMBP_like"/>
    <property type="match status" value="1"/>
</dbReference>
<evidence type="ECO:0000256" key="1">
    <source>
        <dbReference type="ARBA" id="ARBA00004196"/>
    </source>
</evidence>
<dbReference type="EMBL" id="BMMZ01000004">
    <property type="protein sequence ID" value="GGL63322.1"/>
    <property type="molecule type" value="Genomic_DNA"/>
</dbReference>
<evidence type="ECO:0000256" key="5">
    <source>
        <dbReference type="SAM" id="SignalP"/>
    </source>
</evidence>
<dbReference type="PANTHER" id="PTHR43649:SF31">
    <property type="entry name" value="SN-GLYCEROL-3-PHOSPHATE-BINDING PERIPLASMIC PROTEIN UGPB"/>
    <property type="match status" value="1"/>
</dbReference>
<organism evidence="6 7">
    <name type="scientific">Microlunatus endophyticus</name>
    <dbReference type="NCBI Taxonomy" id="1716077"/>
    <lineage>
        <taxon>Bacteria</taxon>
        <taxon>Bacillati</taxon>
        <taxon>Actinomycetota</taxon>
        <taxon>Actinomycetes</taxon>
        <taxon>Propionibacteriales</taxon>
        <taxon>Propionibacteriaceae</taxon>
        <taxon>Microlunatus</taxon>
    </lineage>
</organism>
<dbReference type="InterPro" id="IPR006059">
    <property type="entry name" value="SBP"/>
</dbReference>